<name>A0A6J5RHI3_9CAUD</name>
<protein>
    <submittedName>
        <fullName evidence="1">Uncharacterized protein</fullName>
    </submittedName>
</protein>
<sequence length="61" mass="7035">MSPLFISSRGIVYKNTHLNRISKLIDDMECKIHSEISINNDLLTSEISERILEELTNKFAL</sequence>
<gene>
    <name evidence="1" type="ORF">UFOVP1290_363</name>
</gene>
<organism evidence="1">
    <name type="scientific">uncultured Caudovirales phage</name>
    <dbReference type="NCBI Taxonomy" id="2100421"/>
    <lineage>
        <taxon>Viruses</taxon>
        <taxon>Duplodnaviria</taxon>
        <taxon>Heunggongvirae</taxon>
        <taxon>Uroviricota</taxon>
        <taxon>Caudoviricetes</taxon>
        <taxon>Peduoviridae</taxon>
        <taxon>Maltschvirus</taxon>
        <taxon>Maltschvirus maltsch</taxon>
    </lineage>
</organism>
<reference evidence="1" key="1">
    <citation type="submission" date="2020-05" db="EMBL/GenBank/DDBJ databases">
        <authorList>
            <person name="Chiriac C."/>
            <person name="Salcher M."/>
            <person name="Ghai R."/>
            <person name="Kavagutti S V."/>
        </authorList>
    </citation>
    <scope>NUCLEOTIDE SEQUENCE</scope>
</reference>
<dbReference type="EMBL" id="LR797252">
    <property type="protein sequence ID" value="CAB4196843.1"/>
    <property type="molecule type" value="Genomic_DNA"/>
</dbReference>
<evidence type="ECO:0000313" key="1">
    <source>
        <dbReference type="EMBL" id="CAB4196843.1"/>
    </source>
</evidence>
<proteinExistence type="predicted"/>
<accession>A0A6J5RHI3</accession>